<evidence type="ECO:0008006" key="4">
    <source>
        <dbReference type="Google" id="ProtNLM"/>
    </source>
</evidence>
<reference evidence="2 3" key="1">
    <citation type="journal article" date="2013" name="PLoS Genet.">
        <title>The genome and development-dependent transcriptomes of Pyronema confluens: a window into fungal evolution.</title>
        <authorList>
            <person name="Traeger S."/>
            <person name="Altegoer F."/>
            <person name="Freitag M."/>
            <person name="Gabaldon T."/>
            <person name="Kempken F."/>
            <person name="Kumar A."/>
            <person name="Marcet-Houben M."/>
            <person name="Poggeler S."/>
            <person name="Stajich J.E."/>
            <person name="Nowrousian M."/>
        </authorList>
    </citation>
    <scope>NUCLEOTIDE SEQUENCE [LARGE SCALE GENOMIC DNA]</scope>
    <source>
        <strain evidence="3">CBS 100304</strain>
        <tissue evidence="2">Vegetative mycelium</tissue>
    </source>
</reference>
<keyword evidence="1" id="KW-0472">Membrane</keyword>
<dbReference type="OMA" id="FSWFYEP"/>
<protein>
    <recommendedName>
        <fullName evidence="4">Transmembrane protein 135 N-terminal domain-containing protein</fullName>
    </recommendedName>
</protein>
<accession>U4LRX1</accession>
<dbReference type="OrthoDB" id="4021778at2759"/>
<name>U4LRX1_PYROM</name>
<gene>
    <name evidence="2" type="ORF">PCON_12355</name>
</gene>
<evidence type="ECO:0000313" key="2">
    <source>
        <dbReference type="EMBL" id="CCX32085.1"/>
    </source>
</evidence>
<dbReference type="EMBL" id="HF935724">
    <property type="protein sequence ID" value="CCX32085.1"/>
    <property type="molecule type" value="Genomic_DNA"/>
</dbReference>
<feature type="transmembrane region" description="Helical" evidence="1">
    <location>
        <begin position="6"/>
        <end position="27"/>
    </location>
</feature>
<dbReference type="InterPro" id="IPR026749">
    <property type="entry name" value="Tmem135"/>
</dbReference>
<keyword evidence="1" id="KW-1133">Transmembrane helix</keyword>
<dbReference type="eggNOG" id="KOG1398">
    <property type="taxonomic scope" value="Eukaryota"/>
</dbReference>
<dbReference type="Proteomes" id="UP000018144">
    <property type="component" value="Unassembled WGS sequence"/>
</dbReference>
<dbReference type="AlphaFoldDB" id="U4LRX1"/>
<keyword evidence="3" id="KW-1185">Reference proteome</keyword>
<keyword evidence="1" id="KW-0812">Transmembrane</keyword>
<organism evidence="2 3">
    <name type="scientific">Pyronema omphalodes (strain CBS 100304)</name>
    <name type="common">Pyronema confluens</name>
    <dbReference type="NCBI Taxonomy" id="1076935"/>
    <lineage>
        <taxon>Eukaryota</taxon>
        <taxon>Fungi</taxon>
        <taxon>Dikarya</taxon>
        <taxon>Ascomycota</taxon>
        <taxon>Pezizomycotina</taxon>
        <taxon>Pezizomycetes</taxon>
        <taxon>Pezizales</taxon>
        <taxon>Pyronemataceae</taxon>
        <taxon>Pyronema</taxon>
    </lineage>
</organism>
<sequence length="452" mass="50748">MAVLRAYGIGALSYLTPRLLGIILATIRRHKKKAQTNAGEQWKEAKEGKAHRSTGGDLLKLLREAVKIHRFPAFCGFTVALFYGLEPLLKQQSRSRYAPKLLQSPQAATFIAGTLAGAGGLKLLNCRQKGDGGRTVDLTLFTLASDVRAIDIVVGQLWANHKSRRQSSGKFTTFESLIGHLADPLVFAISAGCVMHGWFYTPEKLPPSYNRQLITLADVDERLIIALRRIYYGEFIYGVENGQAPLLGEYAKDLNLPYEWGDPVKNIPIPCAVVHGRMFTSNCEVNAIRRFLNGAFKIAFPIYLGLNSIRFIRPKKPTIFELVTALRSTLRSSTFLGLFILIFYYSICLARNRIGPYFIKNITNRENLGIRLGCILCGWSILVETARRRTEFAFFVAPRALALVVPRKWDMKWDWVEQTVFALSSGVLLTALRHNPKRVRGVYGRLLGKVIN</sequence>
<proteinExistence type="predicted"/>
<evidence type="ECO:0000256" key="1">
    <source>
        <dbReference type="SAM" id="Phobius"/>
    </source>
</evidence>
<feature type="transmembrane region" description="Helical" evidence="1">
    <location>
        <begin position="332"/>
        <end position="350"/>
    </location>
</feature>
<dbReference type="PANTHER" id="PTHR12459:SF15">
    <property type="entry name" value="TRANSMEMBRANE PROTEIN 135"/>
    <property type="match status" value="1"/>
</dbReference>
<dbReference type="PANTHER" id="PTHR12459">
    <property type="entry name" value="TRANSMEMBRANE PROTEIN 135-RELATED"/>
    <property type="match status" value="1"/>
</dbReference>
<feature type="transmembrane region" description="Helical" evidence="1">
    <location>
        <begin position="294"/>
        <end position="312"/>
    </location>
</feature>
<evidence type="ECO:0000313" key="3">
    <source>
        <dbReference type="Proteomes" id="UP000018144"/>
    </source>
</evidence>